<sequence>MTTTKLLAPALLTAAFALACAHGCDGDDTENPEAAPDIAGTWVGDCLPSPQADGSTQYLRLEFAITGDAWKLDYVTHADDACATKLATVHIEGPYALQQPSSAVEGAWEARFGFTTKTIRPEVDGLRDYLNSLEGCGASEFATGVAQDVLTTGCAGFGQYPGADCPADFDLVKRDGDDLFFGARPADNDMCTAGKRPTALSPVANHRR</sequence>
<dbReference type="Proteomes" id="UP001221686">
    <property type="component" value="Unassembled WGS sequence"/>
</dbReference>
<reference evidence="2 3" key="1">
    <citation type="submission" date="2022-11" db="EMBL/GenBank/DDBJ databases">
        <title>Minimal conservation of predation-associated metabolite biosynthetic gene clusters underscores biosynthetic potential of Myxococcota including descriptions for ten novel species: Archangium lansinium sp. nov., Myxococcus landrumus sp. nov., Nannocystis bai.</title>
        <authorList>
            <person name="Ahearne A."/>
            <person name="Stevens C."/>
            <person name="Dowd S."/>
        </authorList>
    </citation>
    <scope>NUCLEOTIDE SEQUENCE [LARGE SCALE GENOMIC DNA]</scope>
    <source>
        <strain evidence="2 3">BB15-2</strain>
    </source>
</reference>
<dbReference type="PROSITE" id="PS51257">
    <property type="entry name" value="PROKAR_LIPOPROTEIN"/>
    <property type="match status" value="1"/>
</dbReference>
<feature type="signal peptide" evidence="1">
    <location>
        <begin position="1"/>
        <end position="21"/>
    </location>
</feature>
<gene>
    <name evidence="2" type="ORF">POL25_26255</name>
</gene>
<dbReference type="EMBL" id="JAQNDL010000003">
    <property type="protein sequence ID" value="MDC0720432.1"/>
    <property type="molecule type" value="Genomic_DNA"/>
</dbReference>
<dbReference type="InterPro" id="IPR042425">
    <property type="entry name" value="APCDD1"/>
</dbReference>
<name>A0ABT5E3J0_9BACT</name>
<dbReference type="RefSeq" id="WP_272088940.1">
    <property type="nucleotide sequence ID" value="NZ_JAQNDL010000003.1"/>
</dbReference>
<evidence type="ECO:0008006" key="4">
    <source>
        <dbReference type="Google" id="ProtNLM"/>
    </source>
</evidence>
<evidence type="ECO:0000313" key="3">
    <source>
        <dbReference type="Proteomes" id="UP001221686"/>
    </source>
</evidence>
<dbReference type="PANTHER" id="PTHR31021:SF1">
    <property type="entry name" value="CHROMOSOME UNDETERMINED SCAFFOLD_56, WHOLE GENOME SHOTGUN SEQUENCE"/>
    <property type="match status" value="1"/>
</dbReference>
<organism evidence="2 3">
    <name type="scientific">Nannocystis bainbridge</name>
    <dbReference type="NCBI Taxonomy" id="2995303"/>
    <lineage>
        <taxon>Bacteria</taxon>
        <taxon>Pseudomonadati</taxon>
        <taxon>Myxococcota</taxon>
        <taxon>Polyangia</taxon>
        <taxon>Nannocystales</taxon>
        <taxon>Nannocystaceae</taxon>
        <taxon>Nannocystis</taxon>
    </lineage>
</organism>
<proteinExistence type="predicted"/>
<keyword evidence="1" id="KW-0732">Signal</keyword>
<evidence type="ECO:0000256" key="1">
    <source>
        <dbReference type="SAM" id="SignalP"/>
    </source>
</evidence>
<protein>
    <recommendedName>
        <fullName evidence="4">APCDD1 domain-containing protein</fullName>
    </recommendedName>
</protein>
<dbReference type="PANTHER" id="PTHR31021">
    <property type="entry name" value="ADENOMATOSIS POLYPOSIS COLI DOWN-REGULATED 1"/>
    <property type="match status" value="1"/>
</dbReference>
<feature type="chain" id="PRO_5046075790" description="APCDD1 domain-containing protein" evidence="1">
    <location>
        <begin position="22"/>
        <end position="208"/>
    </location>
</feature>
<accession>A0ABT5E3J0</accession>
<keyword evidence="3" id="KW-1185">Reference proteome</keyword>
<comment type="caution">
    <text evidence="2">The sequence shown here is derived from an EMBL/GenBank/DDBJ whole genome shotgun (WGS) entry which is preliminary data.</text>
</comment>
<evidence type="ECO:0000313" key="2">
    <source>
        <dbReference type="EMBL" id="MDC0720432.1"/>
    </source>
</evidence>